<gene>
    <name evidence="1" type="ORF">DMB68_03610</name>
</gene>
<evidence type="ECO:0000313" key="1">
    <source>
        <dbReference type="EMBL" id="PXY46281.1"/>
    </source>
</evidence>
<keyword evidence="2" id="KW-1185">Reference proteome</keyword>
<dbReference type="Proteomes" id="UP000247681">
    <property type="component" value="Unassembled WGS sequence"/>
</dbReference>
<reference evidence="1 2" key="1">
    <citation type="submission" date="2018-05" db="EMBL/GenBank/DDBJ databases">
        <title>Flavobacterium sp. strain IMCC34758, incomplete genome.</title>
        <authorList>
            <person name="Joung Y."/>
        </authorList>
    </citation>
    <scope>NUCLEOTIDE SEQUENCE [LARGE SCALE GENOMIC DNA]</scope>
    <source>
        <strain evidence="1 2">IMCC34758</strain>
    </source>
</reference>
<comment type="caution">
    <text evidence="1">The sequence shown here is derived from an EMBL/GenBank/DDBJ whole genome shotgun (WGS) entry which is preliminary data.</text>
</comment>
<protein>
    <submittedName>
        <fullName evidence="1">Uncharacterized protein</fullName>
    </submittedName>
</protein>
<name>A0A2V4C4K8_9FLAO</name>
<accession>A0A2V4C4K8</accession>
<organism evidence="1 2">
    <name type="scientific">Flavobacterium hydrophilum</name>
    <dbReference type="NCBI Taxonomy" id="2211445"/>
    <lineage>
        <taxon>Bacteria</taxon>
        <taxon>Pseudomonadati</taxon>
        <taxon>Bacteroidota</taxon>
        <taxon>Flavobacteriia</taxon>
        <taxon>Flavobacteriales</taxon>
        <taxon>Flavobacteriaceae</taxon>
        <taxon>Flavobacterium</taxon>
    </lineage>
</organism>
<dbReference type="EMBL" id="QJHL01000001">
    <property type="protein sequence ID" value="PXY46281.1"/>
    <property type="molecule type" value="Genomic_DNA"/>
</dbReference>
<proteinExistence type="predicted"/>
<evidence type="ECO:0000313" key="2">
    <source>
        <dbReference type="Proteomes" id="UP000247681"/>
    </source>
</evidence>
<sequence>MNFKILSSYKTKTSNLAPLSVISFMAGFAIKDITDSGTGVLLNINVQLLIKLLVKAFQLCSG</sequence>
<dbReference type="AlphaFoldDB" id="A0A2V4C4K8"/>